<dbReference type="InterPro" id="IPR001036">
    <property type="entry name" value="Acrflvin-R"/>
</dbReference>
<dbReference type="EMBL" id="AJWY01012645">
    <property type="protein sequence ID" value="EKC49363.1"/>
    <property type="molecule type" value="Genomic_DNA"/>
</dbReference>
<reference evidence="1" key="1">
    <citation type="journal article" date="2013" name="Environ. Microbiol.">
        <title>Microbiota from the distal guts of lean and obese adolescents exhibit partial functional redundancy besides clear differences in community structure.</title>
        <authorList>
            <person name="Ferrer M."/>
            <person name="Ruiz A."/>
            <person name="Lanza F."/>
            <person name="Haange S.B."/>
            <person name="Oberbach A."/>
            <person name="Till H."/>
            <person name="Bargiela R."/>
            <person name="Campoy C."/>
            <person name="Segura M.T."/>
            <person name="Richter M."/>
            <person name="von Bergen M."/>
            <person name="Seifert J."/>
            <person name="Suarez A."/>
        </authorList>
    </citation>
    <scope>NUCLEOTIDE SEQUENCE</scope>
</reference>
<dbReference type="PANTHER" id="PTHR32063:SF4">
    <property type="entry name" value="SLR6043 PROTEIN"/>
    <property type="match status" value="1"/>
</dbReference>
<evidence type="ECO:0000313" key="1">
    <source>
        <dbReference type="EMBL" id="EKC49363.1"/>
    </source>
</evidence>
<dbReference type="GO" id="GO:0005886">
    <property type="term" value="C:plasma membrane"/>
    <property type="evidence" value="ECO:0007669"/>
    <property type="project" value="TreeGrafter"/>
</dbReference>
<dbReference type="Pfam" id="PF00873">
    <property type="entry name" value="ACR_tran"/>
    <property type="match status" value="1"/>
</dbReference>
<feature type="non-terminal residue" evidence="1">
    <location>
        <position position="95"/>
    </location>
</feature>
<dbReference type="AlphaFoldDB" id="K1RVH5"/>
<dbReference type="Gene3D" id="3.30.70.1430">
    <property type="entry name" value="Multidrug efflux transporter AcrB pore domain"/>
    <property type="match status" value="1"/>
</dbReference>
<dbReference type="SUPFAM" id="SSF82693">
    <property type="entry name" value="Multidrug efflux transporter AcrB pore domain, PN1, PN2, PC1 and PC2 subdomains"/>
    <property type="match status" value="1"/>
</dbReference>
<gene>
    <name evidence="1" type="ORF">LEA_18436</name>
</gene>
<accession>K1RVH5</accession>
<name>K1RVH5_9ZZZZ</name>
<sequence>MLNKIIGFSLQNRILVLVASVLLLIGGTYTAMHTEVDVFPDLNAPTVVIMTEANGMAAEEVEQLVTFPVETAVNGATGVRRVRSSSTNGFSVVWV</sequence>
<dbReference type="Gene3D" id="1.20.1640.10">
    <property type="entry name" value="Multidrug efflux transporter AcrB transmembrane domain"/>
    <property type="match status" value="1"/>
</dbReference>
<dbReference type="PANTHER" id="PTHR32063">
    <property type="match status" value="1"/>
</dbReference>
<proteinExistence type="predicted"/>
<dbReference type="GO" id="GO:0042910">
    <property type="term" value="F:xenobiotic transmembrane transporter activity"/>
    <property type="evidence" value="ECO:0007669"/>
    <property type="project" value="TreeGrafter"/>
</dbReference>
<comment type="caution">
    <text evidence="1">The sequence shown here is derived from an EMBL/GenBank/DDBJ whole genome shotgun (WGS) entry which is preliminary data.</text>
</comment>
<protein>
    <submittedName>
        <fullName evidence="1">Acriflavin resistance protein</fullName>
    </submittedName>
</protein>
<organism evidence="1">
    <name type="scientific">human gut metagenome</name>
    <dbReference type="NCBI Taxonomy" id="408170"/>
    <lineage>
        <taxon>unclassified sequences</taxon>
        <taxon>metagenomes</taxon>
        <taxon>organismal metagenomes</taxon>
    </lineage>
</organism>